<dbReference type="InterPro" id="IPR011004">
    <property type="entry name" value="Trimer_LpxA-like_sf"/>
</dbReference>
<dbReference type="InterPro" id="IPR018357">
    <property type="entry name" value="Hexapep_transf_CS"/>
</dbReference>
<reference evidence="5" key="1">
    <citation type="journal article" date="2014" name="Front. Microbiol.">
        <title>High frequency of phylogenetically diverse reductive dehalogenase-homologous genes in deep subseafloor sedimentary metagenomes.</title>
        <authorList>
            <person name="Kawai M."/>
            <person name="Futagami T."/>
            <person name="Toyoda A."/>
            <person name="Takaki Y."/>
            <person name="Nishi S."/>
            <person name="Hori S."/>
            <person name="Arai W."/>
            <person name="Tsubouchi T."/>
            <person name="Morono Y."/>
            <person name="Uchiyama I."/>
            <person name="Ito T."/>
            <person name="Fujiyama A."/>
            <person name="Inagaki F."/>
            <person name="Takami H."/>
        </authorList>
    </citation>
    <scope>NUCLEOTIDE SEQUENCE</scope>
    <source>
        <strain evidence="5">Expedition CK06-06</strain>
    </source>
</reference>
<dbReference type="PROSITE" id="PS00101">
    <property type="entry name" value="HEXAPEP_TRANSFERASES"/>
    <property type="match status" value="1"/>
</dbReference>
<dbReference type="AlphaFoldDB" id="X0W7P2"/>
<evidence type="ECO:0000256" key="2">
    <source>
        <dbReference type="ARBA" id="ARBA00022679"/>
    </source>
</evidence>
<keyword evidence="1" id="KW-0028">Amino-acid biosynthesis</keyword>
<gene>
    <name evidence="5" type="ORF">S01H1_51897</name>
</gene>
<accession>X0W7P2</accession>
<keyword evidence="2" id="KW-0808">Transferase</keyword>
<dbReference type="InterPro" id="IPR050179">
    <property type="entry name" value="Trans_hexapeptide_repeat"/>
</dbReference>
<protein>
    <recommendedName>
        <fullName evidence="6">Transferase</fullName>
    </recommendedName>
</protein>
<dbReference type="SUPFAM" id="SSF51161">
    <property type="entry name" value="Trimeric LpxA-like enzymes"/>
    <property type="match status" value="1"/>
</dbReference>
<dbReference type="PANTHER" id="PTHR43300">
    <property type="entry name" value="ACETYLTRANSFERASE"/>
    <property type="match status" value="1"/>
</dbReference>
<evidence type="ECO:0008006" key="6">
    <source>
        <dbReference type="Google" id="ProtNLM"/>
    </source>
</evidence>
<dbReference type="Pfam" id="PF00132">
    <property type="entry name" value="Hexapep"/>
    <property type="match status" value="2"/>
</dbReference>
<dbReference type="CDD" id="cd03358">
    <property type="entry name" value="LbH_WxcM_N_like"/>
    <property type="match status" value="1"/>
</dbReference>
<sequence>LQNSPFNVKLGKNCVIEDFAILGVPPRGYGDGDLETVVGDNAVIRAHTVVYAGNKIGRNFQSGNKANVREVNEIGDDVSIGTLSVIEHHVKIGNSVKIHSQAFIPEFTVLEDECWIGPNVVITNAKYPKSPAVKDKLKGPYIMKGAIIGANATLLPGIKIGQHALVGAGSVVTKDVLDGCVVAGNPAKVINQIEKLPYRQREKV</sequence>
<keyword evidence="3" id="KW-0220">Diaminopimelate biosynthesis</keyword>
<evidence type="ECO:0000256" key="4">
    <source>
        <dbReference type="ARBA" id="ARBA00023154"/>
    </source>
</evidence>
<name>X0W7P2_9ZZZZ</name>
<dbReference type="Gene3D" id="2.160.10.10">
    <property type="entry name" value="Hexapeptide repeat proteins"/>
    <property type="match status" value="1"/>
</dbReference>
<evidence type="ECO:0000313" key="5">
    <source>
        <dbReference type="EMBL" id="GAG26600.1"/>
    </source>
</evidence>
<dbReference type="InterPro" id="IPR001451">
    <property type="entry name" value="Hexapep"/>
</dbReference>
<feature type="non-terminal residue" evidence="5">
    <location>
        <position position="1"/>
    </location>
</feature>
<proteinExistence type="predicted"/>
<keyword evidence="4" id="KW-0457">Lysine biosynthesis</keyword>
<dbReference type="GO" id="GO:0016740">
    <property type="term" value="F:transferase activity"/>
    <property type="evidence" value="ECO:0007669"/>
    <property type="project" value="UniProtKB-KW"/>
</dbReference>
<dbReference type="EMBL" id="BARS01033523">
    <property type="protein sequence ID" value="GAG26600.1"/>
    <property type="molecule type" value="Genomic_DNA"/>
</dbReference>
<dbReference type="PANTHER" id="PTHR43300:SF10">
    <property type="entry name" value="2,3,4,5-TETRAHYDROPYRIDINE-2,6-DICARBOXYLATE N-ACETYLTRANSFERASE"/>
    <property type="match status" value="1"/>
</dbReference>
<comment type="caution">
    <text evidence="5">The sequence shown here is derived from an EMBL/GenBank/DDBJ whole genome shotgun (WGS) entry which is preliminary data.</text>
</comment>
<organism evidence="5">
    <name type="scientific">marine sediment metagenome</name>
    <dbReference type="NCBI Taxonomy" id="412755"/>
    <lineage>
        <taxon>unclassified sequences</taxon>
        <taxon>metagenomes</taxon>
        <taxon>ecological metagenomes</taxon>
    </lineage>
</organism>
<evidence type="ECO:0000256" key="3">
    <source>
        <dbReference type="ARBA" id="ARBA00022915"/>
    </source>
</evidence>
<evidence type="ECO:0000256" key="1">
    <source>
        <dbReference type="ARBA" id="ARBA00022605"/>
    </source>
</evidence>